<organism evidence="1 2">
    <name type="scientific">Asticcacaulis biprosthecium C19</name>
    <dbReference type="NCBI Taxonomy" id="715226"/>
    <lineage>
        <taxon>Bacteria</taxon>
        <taxon>Pseudomonadati</taxon>
        <taxon>Pseudomonadota</taxon>
        <taxon>Alphaproteobacteria</taxon>
        <taxon>Caulobacterales</taxon>
        <taxon>Caulobacteraceae</taxon>
        <taxon>Asticcacaulis</taxon>
    </lineage>
</organism>
<dbReference type="Proteomes" id="UP000006512">
    <property type="component" value="Unassembled WGS sequence"/>
</dbReference>
<dbReference type="InterPro" id="IPR012106">
    <property type="entry name" value="Phage_Mu_Gp1"/>
</dbReference>
<dbReference type="Pfam" id="PF10123">
    <property type="entry name" value="Mu-like_Pro"/>
    <property type="match status" value="1"/>
</dbReference>
<dbReference type="STRING" id="715226.ABI_08680"/>
<reference evidence="2" key="1">
    <citation type="submission" date="2011-03" db="EMBL/GenBank/DDBJ databases">
        <title>Draft genome sequence of Brevundimonas diminuta.</title>
        <authorList>
            <person name="Brown P.J.B."/>
            <person name="Buechlein A."/>
            <person name="Hemmerich C."/>
            <person name="Brun Y.V."/>
        </authorList>
    </citation>
    <scope>NUCLEOTIDE SEQUENCE [LARGE SCALE GENOMIC DNA]</scope>
    <source>
        <strain evidence="2">C19</strain>
    </source>
</reference>
<evidence type="ECO:0000313" key="2">
    <source>
        <dbReference type="Proteomes" id="UP000006512"/>
    </source>
</evidence>
<keyword evidence="2" id="KW-1185">Reference proteome</keyword>
<sequence>MKLKGQSHEVVVALAAAVELTAADLIMNADGTATQRIRLLPMGKFTTRGKGTYTVLNLAHAQQIVAASQAWAGQQDIPLDYDHQLVFAASGQGGTAPASGWIKPAALTAEADGVYGTVTWTAKAAAAINAGEYKYISPAIDHDAAGKVRLIFNAALTAYPATDGLTKLAASASLNNQLETEMDLTALAAILGLAATATLPEIEAAATAQVTALNAAQGNYTALTQALGLEASATHTAALSAATTLKAGGNAQTALMAQLQTQVTTLTAAANTAEVDAAITAGRIIPAQRDHYLNLLKTAPETARALMGSNPVVAGGEVLTGKPAGGATITALSAEQKQVCAAFGQSEADFLKALQESAT</sequence>
<protein>
    <submittedName>
        <fullName evidence="1">Mu-like prophage FluMu I protein</fullName>
    </submittedName>
</protein>
<dbReference type="RefSeq" id="WP_006271606.1">
    <property type="nucleotide sequence ID" value="NZ_GL883077.1"/>
</dbReference>
<dbReference type="AlphaFoldDB" id="F4QGA3"/>
<accession>F4QGA3</accession>
<proteinExistence type="predicted"/>
<gene>
    <name evidence="1" type="ORF">ABI_08680</name>
</gene>
<name>F4QGA3_9CAUL</name>
<dbReference type="HOGENOM" id="CLU_062795_2_0_5"/>
<dbReference type="OrthoDB" id="7306769at2"/>
<dbReference type="EMBL" id="GL883077">
    <property type="protein sequence ID" value="EGF92431.1"/>
    <property type="molecule type" value="Genomic_DNA"/>
</dbReference>
<dbReference type="eggNOG" id="COG4388">
    <property type="taxonomic scope" value="Bacteria"/>
</dbReference>
<evidence type="ECO:0000313" key="1">
    <source>
        <dbReference type="EMBL" id="EGF92431.1"/>
    </source>
</evidence>
<dbReference type="PIRSF" id="PIRSF016624">
    <property type="entry name" value="Mu_prophg_I"/>
    <property type="match status" value="1"/>
</dbReference>